<dbReference type="SMART" id="SM01052">
    <property type="entry name" value="CAP_GLY"/>
    <property type="match status" value="1"/>
</dbReference>
<evidence type="ECO:0000256" key="2">
    <source>
        <dbReference type="SAM" id="MobiDB-lite"/>
    </source>
</evidence>
<gene>
    <name evidence="4" type="ORF">XAT740_LOCUS52900</name>
</gene>
<evidence type="ECO:0000313" key="4">
    <source>
        <dbReference type="EMBL" id="CAF1638544.1"/>
    </source>
</evidence>
<sequence length="768" mass="87080">MSIPVASERKSFLPLRLKPSTGIVASRPTMPMPTVTETNDKTSLTVGSRVLVNGLKSGILRYIGTVQFAQGIFCGVELDQPDGKHDGEVKDIRYFQCALNHGVFVPQDKVVLAPRARASSSQRPASRLKPPTLTRSITLTSSINKLELSKSVQLPDIVPSPSSQPVTFDESIFNDNHEINTPTIQPKEEIVIKFEPQPVPFDEPPEVDFTDSVSLILHQLQQEQRPIDAHASSITISDDETDDETDELDNESVVESTTNEAVNRTRQSSISSIITPIDLPKFVQTDLSFPSQDKITFTKDETMHNQTKLSKKDEAVNVNKTKPTTISSVKKPIERRPAPTTTNTTKRPVTNIVPRKTSTIPSKKGPTIAKAQLKPASSVASLGSQPKLSLSLSPTNSLNSSQSDVASIAPSSNLEQTPDNVSQAAINLLEKQLEESHNKFVKLEQEITAQKSLNHSLKMNNEQLKKYYQYLLQKFDLMHVLSQYFLTENESLHRQHQRELSQARLTNDQLKVNFAFFSFKSIERLQTTHKNDLITLEKQQQNRIDILNKTHEQQTNEYQQKNKQLLQEKTEVETQCGILQEKVDSFLTEMANSEHADVLLCHMETLEKDRTSLQSVLELKNKEITQLRTKLHEQESQLTDIRALRKRVDMAENRNQDLEYLLRQKQLSEKAAVIERDELREQVTQLERDNGQLKFENETLRYRLRERSFSVSMIADKPTILPIQFLPVSSNTQPIRERAFSISSTMLVTHEHERITRSLSSLNCILNR</sequence>
<keyword evidence="1" id="KW-0175">Coiled coil</keyword>
<dbReference type="EMBL" id="CAJNOR010008865">
    <property type="protein sequence ID" value="CAF1638544.1"/>
    <property type="molecule type" value="Genomic_DNA"/>
</dbReference>
<feature type="coiled-coil region" evidence="1">
    <location>
        <begin position="537"/>
        <end position="696"/>
    </location>
</feature>
<accession>A0A816DMP8</accession>
<dbReference type="GO" id="GO:0034453">
    <property type="term" value="P:microtubule anchoring"/>
    <property type="evidence" value="ECO:0007669"/>
    <property type="project" value="InterPro"/>
</dbReference>
<dbReference type="InterPro" id="IPR036859">
    <property type="entry name" value="CAP-Gly_dom_sf"/>
</dbReference>
<feature type="region of interest" description="Disordered" evidence="2">
    <location>
        <begin position="386"/>
        <end position="419"/>
    </location>
</feature>
<feature type="domain" description="CAP-Gly" evidence="3">
    <location>
        <begin position="64"/>
        <end position="106"/>
    </location>
</feature>
<keyword evidence="5" id="KW-1185">Reference proteome</keyword>
<dbReference type="Gene3D" id="2.30.30.190">
    <property type="entry name" value="CAP Gly-rich-like domain"/>
    <property type="match status" value="1"/>
</dbReference>
<evidence type="ECO:0000256" key="1">
    <source>
        <dbReference type="SAM" id="Coils"/>
    </source>
</evidence>
<evidence type="ECO:0000259" key="3">
    <source>
        <dbReference type="PROSITE" id="PS50245"/>
    </source>
</evidence>
<dbReference type="PANTHER" id="PTHR13958:SF3">
    <property type="entry name" value="CAP-GLY DOMAIN-CONTAINING PROTEIN-RELATED"/>
    <property type="match status" value="1"/>
</dbReference>
<evidence type="ECO:0000313" key="5">
    <source>
        <dbReference type="Proteomes" id="UP000663828"/>
    </source>
</evidence>
<dbReference type="GO" id="GO:0008017">
    <property type="term" value="F:microtubule binding"/>
    <property type="evidence" value="ECO:0007669"/>
    <property type="project" value="InterPro"/>
</dbReference>
<dbReference type="SUPFAM" id="SSF74924">
    <property type="entry name" value="Cap-Gly domain"/>
    <property type="match status" value="1"/>
</dbReference>
<feature type="compositionally biased region" description="Low complexity" evidence="2">
    <location>
        <begin position="388"/>
        <end position="403"/>
    </location>
</feature>
<proteinExistence type="predicted"/>
<name>A0A816DMP8_ADIRI</name>
<dbReference type="Proteomes" id="UP000663828">
    <property type="component" value="Unassembled WGS sequence"/>
</dbReference>
<dbReference type="GO" id="GO:0005813">
    <property type="term" value="C:centrosome"/>
    <property type="evidence" value="ECO:0007669"/>
    <property type="project" value="InterPro"/>
</dbReference>
<comment type="caution">
    <text evidence="4">The sequence shown here is derived from an EMBL/GenBank/DDBJ whole genome shotgun (WGS) entry which is preliminary data.</text>
</comment>
<feature type="compositionally biased region" description="Low complexity" evidence="2">
    <location>
        <begin position="338"/>
        <end position="350"/>
    </location>
</feature>
<dbReference type="InterPro" id="IPR000938">
    <property type="entry name" value="CAP-Gly_domain"/>
</dbReference>
<organism evidence="4 5">
    <name type="scientific">Adineta ricciae</name>
    <name type="common">Rotifer</name>
    <dbReference type="NCBI Taxonomy" id="249248"/>
    <lineage>
        <taxon>Eukaryota</taxon>
        <taxon>Metazoa</taxon>
        <taxon>Spiralia</taxon>
        <taxon>Gnathifera</taxon>
        <taxon>Rotifera</taxon>
        <taxon>Eurotatoria</taxon>
        <taxon>Bdelloidea</taxon>
        <taxon>Adinetida</taxon>
        <taxon>Adinetidae</taxon>
        <taxon>Adineta</taxon>
    </lineage>
</organism>
<dbReference type="Pfam" id="PF01302">
    <property type="entry name" value="CAP_GLY"/>
    <property type="match status" value="1"/>
</dbReference>
<dbReference type="PROSITE" id="PS50245">
    <property type="entry name" value="CAP_GLY_2"/>
    <property type="match status" value="1"/>
</dbReference>
<reference evidence="4" key="1">
    <citation type="submission" date="2021-02" db="EMBL/GenBank/DDBJ databases">
        <authorList>
            <person name="Nowell W R."/>
        </authorList>
    </citation>
    <scope>NUCLEOTIDE SEQUENCE</scope>
</reference>
<feature type="compositionally biased region" description="Polar residues" evidence="2">
    <location>
        <begin position="409"/>
        <end position="419"/>
    </location>
</feature>
<dbReference type="AlphaFoldDB" id="A0A816DMP8"/>
<feature type="region of interest" description="Disordered" evidence="2">
    <location>
        <begin position="334"/>
        <end position="372"/>
    </location>
</feature>
<dbReference type="PANTHER" id="PTHR13958">
    <property type="entry name" value="CENTROSOME-ASSOCIATED PROTEIN 350"/>
    <property type="match status" value="1"/>
</dbReference>
<dbReference type="InterPro" id="IPR028750">
    <property type="entry name" value="CEP350/CC187"/>
</dbReference>
<protein>
    <recommendedName>
        <fullName evidence="3">CAP-Gly domain-containing protein</fullName>
    </recommendedName>
</protein>